<protein>
    <recommendedName>
        <fullName evidence="2">DUF6737 domain-containing protein</fullName>
    </recommendedName>
</protein>
<keyword evidence="4" id="KW-1185">Reference proteome</keyword>
<evidence type="ECO:0000256" key="1">
    <source>
        <dbReference type="SAM" id="Phobius"/>
    </source>
</evidence>
<evidence type="ECO:0000313" key="3">
    <source>
        <dbReference type="EMBL" id="ESQ37942.1"/>
    </source>
</evidence>
<organism evidence="3 4">
    <name type="scientific">Eutrema salsugineum</name>
    <name type="common">Saltwater cress</name>
    <name type="synonym">Sisymbrium salsugineum</name>
    <dbReference type="NCBI Taxonomy" id="72664"/>
    <lineage>
        <taxon>Eukaryota</taxon>
        <taxon>Viridiplantae</taxon>
        <taxon>Streptophyta</taxon>
        <taxon>Embryophyta</taxon>
        <taxon>Tracheophyta</taxon>
        <taxon>Spermatophyta</taxon>
        <taxon>Magnoliopsida</taxon>
        <taxon>eudicotyledons</taxon>
        <taxon>Gunneridae</taxon>
        <taxon>Pentapetalae</taxon>
        <taxon>rosids</taxon>
        <taxon>malvids</taxon>
        <taxon>Brassicales</taxon>
        <taxon>Brassicaceae</taxon>
        <taxon>Eutremeae</taxon>
        <taxon>Eutrema</taxon>
    </lineage>
</organism>
<keyword evidence="1" id="KW-0812">Transmembrane</keyword>
<dbReference type="STRING" id="72664.V4L6K8"/>
<accession>V4L6K8</accession>
<proteinExistence type="predicted"/>
<dbReference type="AlphaFoldDB" id="V4L6K8"/>
<feature type="domain" description="DUF6737" evidence="2">
    <location>
        <begin position="85"/>
        <end position="140"/>
    </location>
</feature>
<dbReference type="GO" id="GO:0009507">
    <property type="term" value="C:chloroplast"/>
    <property type="evidence" value="ECO:0007669"/>
    <property type="project" value="TreeGrafter"/>
</dbReference>
<dbReference type="PANTHER" id="PTHR36046:SF1">
    <property type="entry name" value="DUF6737 DOMAIN-CONTAINING PROTEIN"/>
    <property type="match status" value="1"/>
</dbReference>
<dbReference type="OMA" id="DDMDGYM"/>
<dbReference type="Gramene" id="ESQ37942">
    <property type="protein sequence ID" value="ESQ37942"/>
    <property type="gene ID" value="EUTSA_v10029025mg"/>
</dbReference>
<dbReference type="PANTHER" id="PTHR36046">
    <property type="entry name" value="PROTEIN, PUTATIVE-RELATED"/>
    <property type="match status" value="1"/>
</dbReference>
<evidence type="ECO:0000259" key="2">
    <source>
        <dbReference type="Pfam" id="PF20522"/>
    </source>
</evidence>
<dbReference type="KEGG" id="eus:EUTSA_v10029025mg"/>
<keyword evidence="1" id="KW-1133">Transmembrane helix</keyword>
<sequence>MASLSIPTVSLSPFRFQTQTRITILNTRTRKNLNSLNLKQTKIFTQIRGLGGNRREEKDSRFVNENGAIDDMEGYLDHLSLEYDSVWDTKPSWCQPWTIMLTGLSIVACSWAILHSVLVSSLAGGLIGAWWYIFLYSYPKSYSEMIAERRKRVADGFEDTYGKNKSS</sequence>
<dbReference type="OrthoDB" id="1747990at2759"/>
<feature type="transmembrane region" description="Helical" evidence="1">
    <location>
        <begin position="120"/>
        <end position="139"/>
    </location>
</feature>
<gene>
    <name evidence="3" type="ORF">EUTSA_v10029025mg</name>
</gene>
<dbReference type="Proteomes" id="UP000030689">
    <property type="component" value="Unassembled WGS sequence"/>
</dbReference>
<name>V4L6K8_EUTSA</name>
<dbReference type="InterPro" id="IPR046625">
    <property type="entry name" value="DUF6737"/>
</dbReference>
<evidence type="ECO:0000313" key="4">
    <source>
        <dbReference type="Proteomes" id="UP000030689"/>
    </source>
</evidence>
<dbReference type="EMBL" id="KI517537">
    <property type="protein sequence ID" value="ESQ37942.1"/>
    <property type="molecule type" value="Genomic_DNA"/>
</dbReference>
<reference evidence="3 4" key="1">
    <citation type="journal article" date="2013" name="Front. Plant Sci.">
        <title>The Reference Genome of the Halophytic Plant Eutrema salsugineum.</title>
        <authorList>
            <person name="Yang R."/>
            <person name="Jarvis D.E."/>
            <person name="Chen H."/>
            <person name="Beilstein M.A."/>
            <person name="Grimwood J."/>
            <person name="Jenkins J."/>
            <person name="Shu S."/>
            <person name="Prochnik S."/>
            <person name="Xin M."/>
            <person name="Ma C."/>
            <person name="Schmutz J."/>
            <person name="Wing R.A."/>
            <person name="Mitchell-Olds T."/>
            <person name="Schumaker K.S."/>
            <person name="Wang X."/>
        </authorList>
    </citation>
    <scope>NUCLEOTIDE SEQUENCE [LARGE SCALE GENOMIC DNA]</scope>
</reference>
<dbReference type="Pfam" id="PF20522">
    <property type="entry name" value="DUF6737"/>
    <property type="match status" value="1"/>
</dbReference>
<keyword evidence="1" id="KW-0472">Membrane</keyword>
<dbReference type="eggNOG" id="ENOG502RZ63">
    <property type="taxonomic scope" value="Eukaryota"/>
</dbReference>